<protein>
    <submittedName>
        <fullName evidence="2">Uncharacterized protein</fullName>
    </submittedName>
</protein>
<keyword evidence="3" id="KW-1185">Reference proteome</keyword>
<name>A0AAV6TYA5_9ARAC</name>
<gene>
    <name evidence="2" type="ORF">JTE90_003367</name>
</gene>
<reference evidence="2 3" key="1">
    <citation type="journal article" date="2022" name="Nat. Ecol. Evol.">
        <title>A masculinizing supergene underlies an exaggerated male reproductive morph in a spider.</title>
        <authorList>
            <person name="Hendrickx F."/>
            <person name="De Corte Z."/>
            <person name="Sonet G."/>
            <person name="Van Belleghem S.M."/>
            <person name="Kostlbacher S."/>
            <person name="Vangestel C."/>
        </authorList>
    </citation>
    <scope>NUCLEOTIDE SEQUENCE [LARGE SCALE GENOMIC DNA]</scope>
    <source>
        <strain evidence="2">W744_W776</strain>
    </source>
</reference>
<sequence>MDAEKRAKNNAKQKRYYEKKLNDPNFKEKERLRQKKIRNAKSKIMTKKEKRKQMEAARERQRKCRASKKTKDVMQCSSLNSTVAQEASPYRVPQTLGKAVKKSWNALPCSPRKQKVVVSNLAKKVGLKLQQEKEPSSSGQDIEKSDNELAELVVEFLCRTDIVYTAPGMHDEITIWEDGEKKRVRKLYLTMYMKEAHALFKDEHPNVKIGFSKFCSSRPKNVLLKDTPRDQCKCKSHENFILQLKGLNIDYNNDFWKEVLCNADYESQCWETKCVKCNDGKLLLSFIDKKGLNKPLSVQWHQWVKSESTCYFKETNDGCAAEPTDNVIETFPAFKEHKGGKSHQQQRATGKDTTKEGGKEEKTGNQKGKGSGFKKTAKNIVKFVRKDKDSKEGSKEEDQAVVYTTGKDSSSEDKEKASTSGEADQEFPRRFINSLGEGLTRENKAMNDFPRLETLGALNARFDELSQGLGFNTTCNIPTLFEGITVPPGIVVQMQDRAKRKEERASIASSWASKYLMMAAPRKVALWSVNSFFIERCMAEICNARYTQLVTLCQNSTASESGTAAQIRLYGNLSRQFRQNLGDAVFPIGEFTPGEQNVQARVNINTALAARMLDMLTAMVAKRNARLGAVPQQGNGCMHYESYVDYLIDGDMPTMLPVNRRNMTGEGIKEDTFEEEAPRAGQPAKNGRLLLTTALLEYVRRQGNEPEGIRDRTEADIVLALREYDAIDQAGNARSQQAANIDIVFNFFLFCRASNIWRQNDVNGSWRRMKRLNIMLYALGQKMQGQQKITDLINQTGGGIEREKPRRTYNLRPRRR</sequence>
<dbReference type="AlphaFoldDB" id="A0AAV6TYA5"/>
<feature type="region of interest" description="Disordered" evidence="1">
    <location>
        <begin position="385"/>
        <end position="429"/>
    </location>
</feature>
<feature type="compositionally biased region" description="Basic residues" evidence="1">
    <location>
        <begin position="807"/>
        <end position="816"/>
    </location>
</feature>
<dbReference type="EMBL" id="JAFNEN010000849">
    <property type="protein sequence ID" value="KAG8176736.1"/>
    <property type="molecule type" value="Genomic_DNA"/>
</dbReference>
<dbReference type="Proteomes" id="UP000827092">
    <property type="component" value="Unassembled WGS sequence"/>
</dbReference>
<feature type="compositionally biased region" description="Basic and acidic residues" evidence="1">
    <location>
        <begin position="349"/>
        <end position="364"/>
    </location>
</feature>
<feature type="region of interest" description="Disordered" evidence="1">
    <location>
        <begin position="1"/>
        <end position="70"/>
    </location>
</feature>
<evidence type="ECO:0000313" key="3">
    <source>
        <dbReference type="Proteomes" id="UP000827092"/>
    </source>
</evidence>
<feature type="compositionally biased region" description="Basic residues" evidence="1">
    <location>
        <begin position="32"/>
        <end position="51"/>
    </location>
</feature>
<feature type="region of interest" description="Disordered" evidence="1">
    <location>
        <begin position="795"/>
        <end position="816"/>
    </location>
</feature>
<organism evidence="2 3">
    <name type="scientific">Oedothorax gibbosus</name>
    <dbReference type="NCBI Taxonomy" id="931172"/>
    <lineage>
        <taxon>Eukaryota</taxon>
        <taxon>Metazoa</taxon>
        <taxon>Ecdysozoa</taxon>
        <taxon>Arthropoda</taxon>
        <taxon>Chelicerata</taxon>
        <taxon>Arachnida</taxon>
        <taxon>Araneae</taxon>
        <taxon>Araneomorphae</taxon>
        <taxon>Entelegynae</taxon>
        <taxon>Araneoidea</taxon>
        <taxon>Linyphiidae</taxon>
        <taxon>Erigoninae</taxon>
        <taxon>Oedothorax</taxon>
    </lineage>
</organism>
<accession>A0AAV6TYA5</accession>
<feature type="region of interest" description="Disordered" evidence="1">
    <location>
        <begin position="336"/>
        <end position="373"/>
    </location>
</feature>
<proteinExistence type="predicted"/>
<evidence type="ECO:0000313" key="2">
    <source>
        <dbReference type="EMBL" id="KAG8176736.1"/>
    </source>
</evidence>
<feature type="compositionally biased region" description="Basic and acidic residues" evidence="1">
    <location>
        <begin position="385"/>
        <end position="398"/>
    </location>
</feature>
<comment type="caution">
    <text evidence="2">The sequence shown here is derived from an EMBL/GenBank/DDBJ whole genome shotgun (WGS) entry which is preliminary data.</text>
</comment>
<feature type="compositionally biased region" description="Basic and acidic residues" evidence="1">
    <location>
        <begin position="15"/>
        <end position="31"/>
    </location>
</feature>
<evidence type="ECO:0000256" key="1">
    <source>
        <dbReference type="SAM" id="MobiDB-lite"/>
    </source>
</evidence>